<dbReference type="GO" id="GO:0004497">
    <property type="term" value="F:monooxygenase activity"/>
    <property type="evidence" value="ECO:0007669"/>
    <property type="project" value="UniProtKB-KW"/>
</dbReference>
<name>A0A1I8NND4_STOCA</name>
<dbReference type="OrthoDB" id="2789670at2759"/>
<evidence type="ECO:0000256" key="15">
    <source>
        <dbReference type="RuleBase" id="RU000461"/>
    </source>
</evidence>
<keyword evidence="17" id="KW-1185">Reference proteome</keyword>
<evidence type="ECO:0000256" key="11">
    <source>
        <dbReference type="ARBA" id="ARBA00023004"/>
    </source>
</evidence>
<dbReference type="Pfam" id="PF00067">
    <property type="entry name" value="p450"/>
    <property type="match status" value="1"/>
</dbReference>
<dbReference type="CDD" id="cd11056">
    <property type="entry name" value="CYP6-like"/>
    <property type="match status" value="1"/>
</dbReference>
<organism evidence="16 17">
    <name type="scientific">Stomoxys calcitrans</name>
    <name type="common">Stable fly</name>
    <name type="synonym">Conops calcitrans</name>
    <dbReference type="NCBI Taxonomy" id="35570"/>
    <lineage>
        <taxon>Eukaryota</taxon>
        <taxon>Metazoa</taxon>
        <taxon>Ecdysozoa</taxon>
        <taxon>Arthropoda</taxon>
        <taxon>Hexapoda</taxon>
        <taxon>Insecta</taxon>
        <taxon>Pterygota</taxon>
        <taxon>Neoptera</taxon>
        <taxon>Endopterygota</taxon>
        <taxon>Diptera</taxon>
        <taxon>Brachycera</taxon>
        <taxon>Muscomorpha</taxon>
        <taxon>Muscoidea</taxon>
        <taxon>Muscidae</taxon>
        <taxon>Stomoxys</taxon>
    </lineage>
</organism>
<keyword evidence="11 14" id="KW-0408">Iron</keyword>
<sequence>MWLELLLVFVIGGILFYRWGTEYDDHFKKRNIPHDKPVFLLGSARDVMMGRKSALQVMCEFHQKFSGSAYGAFDNRKPVLMIREPEMVKHILIDDFNHFVNRNNCIPVNEASLFTNSIFMMENLKWNEMRKTLNPVFRGNKMEQMLGLMLKTVHENMSYFRDQHRDANADGFELDVKDLTMRLTNDIIASVAFGVEVNSLRDKENEFYMQSQRAICFTPFQHMKIFFMMLFPKIAEFFKMDFLGKKSSDYFFHLVMDAMKHREEENIQRPDMIDLLMEGRGRWSDIEIAAQCLIFLFAGFETTSGAMGFAGHELMEYPEVQHKLFEEIEEVDKQLQGKPLTYEILQKMTYMDMVVSEVLRKWPVAMVSDRTCTSDYEYVSPISGDKISIKKGELMRIPTCALQRDAKYFESPAKLKPERFSAENKSKIETGTYLPFGLGARNCIGKRFALLEIKAFLFYVLRDYRLEASSKTCLPMELDMTSMHLQPNTGFWLQFKPRKISI</sequence>
<evidence type="ECO:0000256" key="3">
    <source>
        <dbReference type="ARBA" id="ARBA00004174"/>
    </source>
</evidence>
<dbReference type="GO" id="GO:0005789">
    <property type="term" value="C:endoplasmic reticulum membrane"/>
    <property type="evidence" value="ECO:0007669"/>
    <property type="project" value="UniProtKB-SubCell"/>
</dbReference>
<keyword evidence="8" id="KW-0256">Endoplasmic reticulum</keyword>
<dbReference type="Gene3D" id="1.10.630.10">
    <property type="entry name" value="Cytochrome P450"/>
    <property type="match status" value="1"/>
</dbReference>
<evidence type="ECO:0000256" key="1">
    <source>
        <dbReference type="ARBA" id="ARBA00001971"/>
    </source>
</evidence>
<dbReference type="Proteomes" id="UP000095300">
    <property type="component" value="Unassembled WGS sequence"/>
</dbReference>
<feature type="binding site" description="axial binding residue" evidence="14">
    <location>
        <position position="443"/>
    </location>
    <ligand>
        <name>heme</name>
        <dbReference type="ChEBI" id="CHEBI:30413"/>
    </ligand>
    <ligandPart>
        <name>Fe</name>
        <dbReference type="ChEBI" id="CHEBI:18248"/>
    </ligandPart>
</feature>
<keyword evidence="10 15" id="KW-0560">Oxidoreductase</keyword>
<dbReference type="PANTHER" id="PTHR24292:SF54">
    <property type="entry name" value="CYP9F3-RELATED"/>
    <property type="match status" value="1"/>
</dbReference>
<dbReference type="InterPro" id="IPR050476">
    <property type="entry name" value="Insect_CytP450_Detox"/>
</dbReference>
<proteinExistence type="inferred from homology"/>
<dbReference type="PANTHER" id="PTHR24292">
    <property type="entry name" value="CYTOCHROME P450"/>
    <property type="match status" value="1"/>
</dbReference>
<dbReference type="KEGG" id="scac:106083124"/>
<keyword evidence="7 14" id="KW-0479">Metal-binding</keyword>
<keyword evidence="13" id="KW-0472">Membrane</keyword>
<dbReference type="GO" id="GO:0005506">
    <property type="term" value="F:iron ion binding"/>
    <property type="evidence" value="ECO:0007669"/>
    <property type="project" value="InterPro"/>
</dbReference>
<dbReference type="GO" id="GO:0016705">
    <property type="term" value="F:oxidoreductase activity, acting on paired donors, with incorporation or reduction of molecular oxygen"/>
    <property type="evidence" value="ECO:0007669"/>
    <property type="project" value="InterPro"/>
</dbReference>
<evidence type="ECO:0000256" key="13">
    <source>
        <dbReference type="ARBA" id="ARBA00023136"/>
    </source>
</evidence>
<comment type="subcellular location">
    <subcellularLocation>
        <location evidence="4">Endoplasmic reticulum membrane</location>
        <topology evidence="4">Peripheral membrane protein</topology>
    </subcellularLocation>
    <subcellularLocation>
        <location evidence="3">Microsome membrane</location>
        <topology evidence="3">Peripheral membrane protein</topology>
    </subcellularLocation>
</comment>
<evidence type="ECO:0000256" key="5">
    <source>
        <dbReference type="ARBA" id="ARBA00010617"/>
    </source>
</evidence>
<evidence type="ECO:0000313" key="16">
    <source>
        <dbReference type="EnsemblMetazoa" id="SCAU000593-PB"/>
    </source>
</evidence>
<evidence type="ECO:0000256" key="2">
    <source>
        <dbReference type="ARBA" id="ARBA00003690"/>
    </source>
</evidence>
<reference evidence="16" key="1">
    <citation type="submission" date="2020-05" db="UniProtKB">
        <authorList>
            <consortium name="EnsemblMetazoa"/>
        </authorList>
    </citation>
    <scope>IDENTIFICATION</scope>
    <source>
        <strain evidence="16">USDA</strain>
    </source>
</reference>
<keyword evidence="6 14" id="KW-0349">Heme</keyword>
<evidence type="ECO:0000256" key="7">
    <source>
        <dbReference type="ARBA" id="ARBA00022723"/>
    </source>
</evidence>
<dbReference type="STRING" id="35570.A0A1I8NND4"/>
<comment type="cofactor">
    <cofactor evidence="1 14">
        <name>heme</name>
        <dbReference type="ChEBI" id="CHEBI:30413"/>
    </cofactor>
</comment>
<dbReference type="InterPro" id="IPR036396">
    <property type="entry name" value="Cyt_P450_sf"/>
</dbReference>
<comment type="similarity">
    <text evidence="5 15">Belongs to the cytochrome P450 family.</text>
</comment>
<dbReference type="EnsemblMetazoa" id="SCAU000593-RB">
    <property type="protein sequence ID" value="SCAU000593-PB"/>
    <property type="gene ID" value="SCAU000593"/>
</dbReference>
<dbReference type="InterPro" id="IPR017972">
    <property type="entry name" value="Cyt_P450_CS"/>
</dbReference>
<comment type="function">
    <text evidence="2">May be involved in the metabolism of insect hormones and in the breakdown of synthetic insecticides.</text>
</comment>
<dbReference type="GO" id="GO:0020037">
    <property type="term" value="F:heme binding"/>
    <property type="evidence" value="ECO:0007669"/>
    <property type="project" value="InterPro"/>
</dbReference>
<dbReference type="VEuPathDB" id="VectorBase:SCAU000593"/>
<evidence type="ECO:0000256" key="10">
    <source>
        <dbReference type="ARBA" id="ARBA00023002"/>
    </source>
</evidence>
<evidence type="ECO:0000256" key="9">
    <source>
        <dbReference type="ARBA" id="ARBA00022848"/>
    </source>
</evidence>
<dbReference type="SUPFAM" id="SSF48264">
    <property type="entry name" value="Cytochrome P450"/>
    <property type="match status" value="1"/>
</dbReference>
<dbReference type="InterPro" id="IPR002401">
    <property type="entry name" value="Cyt_P450_E_grp-I"/>
</dbReference>
<evidence type="ECO:0000313" key="17">
    <source>
        <dbReference type="Proteomes" id="UP000095300"/>
    </source>
</evidence>
<dbReference type="InterPro" id="IPR001128">
    <property type="entry name" value="Cyt_P450"/>
</dbReference>
<keyword evidence="9" id="KW-0492">Microsome</keyword>
<evidence type="ECO:0008006" key="18">
    <source>
        <dbReference type="Google" id="ProtNLM"/>
    </source>
</evidence>
<protein>
    <recommendedName>
        <fullName evidence="18">Cytochrome P450</fullName>
    </recommendedName>
</protein>
<evidence type="ECO:0000256" key="6">
    <source>
        <dbReference type="ARBA" id="ARBA00022617"/>
    </source>
</evidence>
<keyword evidence="12 15" id="KW-0503">Monooxygenase</keyword>
<evidence type="ECO:0000256" key="8">
    <source>
        <dbReference type="ARBA" id="ARBA00022824"/>
    </source>
</evidence>
<dbReference type="PRINTS" id="PR00463">
    <property type="entry name" value="EP450I"/>
</dbReference>
<dbReference type="PRINTS" id="PR00385">
    <property type="entry name" value="P450"/>
</dbReference>
<gene>
    <name evidence="16" type="primary">106083124</name>
</gene>
<evidence type="ECO:0000256" key="4">
    <source>
        <dbReference type="ARBA" id="ARBA00004406"/>
    </source>
</evidence>
<dbReference type="PROSITE" id="PS00086">
    <property type="entry name" value="CYTOCHROME_P450"/>
    <property type="match status" value="1"/>
</dbReference>
<dbReference type="AlphaFoldDB" id="A0A1I8NND4"/>
<accession>A0A1I8NND4</accession>
<dbReference type="FunFam" id="1.10.630.10:FF:000042">
    <property type="entry name" value="Cytochrome P450"/>
    <property type="match status" value="1"/>
</dbReference>
<evidence type="ECO:0000256" key="14">
    <source>
        <dbReference type="PIRSR" id="PIRSR602401-1"/>
    </source>
</evidence>
<evidence type="ECO:0000256" key="12">
    <source>
        <dbReference type="ARBA" id="ARBA00023033"/>
    </source>
</evidence>